<dbReference type="AlphaFoldDB" id="A0A426YD23"/>
<gene>
    <name evidence="1" type="ORF">B296_00033733</name>
</gene>
<evidence type="ECO:0000313" key="2">
    <source>
        <dbReference type="Proteomes" id="UP000287651"/>
    </source>
</evidence>
<evidence type="ECO:0000313" key="1">
    <source>
        <dbReference type="EMBL" id="RRT49607.1"/>
    </source>
</evidence>
<reference evidence="1 2" key="1">
    <citation type="journal article" date="2014" name="Agronomy (Basel)">
        <title>A Draft Genome Sequence for Ensete ventricosum, the Drought-Tolerant Tree Against Hunger.</title>
        <authorList>
            <person name="Harrison J."/>
            <person name="Moore K.A."/>
            <person name="Paszkiewicz K."/>
            <person name="Jones T."/>
            <person name="Grant M."/>
            <person name="Ambacheew D."/>
            <person name="Muzemil S."/>
            <person name="Studholme D.J."/>
        </authorList>
    </citation>
    <scope>NUCLEOTIDE SEQUENCE [LARGE SCALE GENOMIC DNA]</scope>
</reference>
<sequence length="310" mass="33759">MSHLESPLLDFARSFTSQNLLVISNLTVSIEGRNQSVETTIRDFSTNVAVIAASQPSKQSNRCSISSSSFRTSYSCTYHRGSKIENSLHLLKGLELTTVSVKPYHPGYSSALQRGHLSRVSESPTSLSSTTFSTSLFPALLKCFVTPAPPTTLCCWASASISPLCWFTAVDEEEHCCLLYYCRPAEAMLTGSSRSTATCNCPSRSTTVSRFTQERFPLVQKPLLPSSAFTVSLSQQQASRIPICGCTCACWTAAGSSLPPLTPSPESTRCSLHYFVLLAASPFYAATQICNSTAINRFSLPFLEAFNFSR</sequence>
<organism evidence="1 2">
    <name type="scientific">Ensete ventricosum</name>
    <name type="common">Abyssinian banana</name>
    <name type="synonym">Musa ensete</name>
    <dbReference type="NCBI Taxonomy" id="4639"/>
    <lineage>
        <taxon>Eukaryota</taxon>
        <taxon>Viridiplantae</taxon>
        <taxon>Streptophyta</taxon>
        <taxon>Embryophyta</taxon>
        <taxon>Tracheophyta</taxon>
        <taxon>Spermatophyta</taxon>
        <taxon>Magnoliopsida</taxon>
        <taxon>Liliopsida</taxon>
        <taxon>Zingiberales</taxon>
        <taxon>Musaceae</taxon>
        <taxon>Ensete</taxon>
    </lineage>
</organism>
<dbReference type="Proteomes" id="UP000287651">
    <property type="component" value="Unassembled WGS sequence"/>
</dbReference>
<accession>A0A426YD23</accession>
<protein>
    <submittedName>
        <fullName evidence="1">Uncharacterized protein</fullName>
    </submittedName>
</protein>
<dbReference type="EMBL" id="AMZH03013241">
    <property type="protein sequence ID" value="RRT49607.1"/>
    <property type="molecule type" value="Genomic_DNA"/>
</dbReference>
<comment type="caution">
    <text evidence="1">The sequence shown here is derived from an EMBL/GenBank/DDBJ whole genome shotgun (WGS) entry which is preliminary data.</text>
</comment>
<name>A0A426YD23_ENSVE</name>
<proteinExistence type="predicted"/>